<evidence type="ECO:0000313" key="2">
    <source>
        <dbReference type="Proteomes" id="UP000188219"/>
    </source>
</evidence>
<dbReference type="AlphaFoldDB" id="A0A1Q2M3I8"/>
<dbReference type="KEGG" id="maga:Mag101_06325"/>
<proteinExistence type="predicted"/>
<gene>
    <name evidence="1" type="ORF">Mag101_06325</name>
</gene>
<protein>
    <submittedName>
        <fullName evidence="1">Uncharacterized protein</fullName>
    </submittedName>
</protein>
<evidence type="ECO:0000313" key="1">
    <source>
        <dbReference type="EMBL" id="AQQ67294.1"/>
    </source>
</evidence>
<organism evidence="1 2">
    <name type="scientific">Microbulbifer agarilyticus</name>
    <dbReference type="NCBI Taxonomy" id="260552"/>
    <lineage>
        <taxon>Bacteria</taxon>
        <taxon>Pseudomonadati</taxon>
        <taxon>Pseudomonadota</taxon>
        <taxon>Gammaproteobacteria</taxon>
        <taxon>Cellvibrionales</taxon>
        <taxon>Microbulbiferaceae</taxon>
        <taxon>Microbulbifer</taxon>
    </lineage>
</organism>
<dbReference type="EMBL" id="CP019650">
    <property type="protein sequence ID" value="AQQ67294.1"/>
    <property type="molecule type" value="Genomic_DNA"/>
</dbReference>
<dbReference type="PROSITE" id="PS51257">
    <property type="entry name" value="PROKAR_LIPOPROTEIN"/>
    <property type="match status" value="1"/>
</dbReference>
<reference evidence="1" key="1">
    <citation type="submission" date="2017-02" db="EMBL/GenBank/DDBJ databases">
        <title>Genome of Microbulbifer agarilyticus GP101.</title>
        <authorList>
            <person name="Jung J."/>
            <person name="Bae S.S."/>
            <person name="Baek K."/>
        </authorList>
    </citation>
    <scope>NUCLEOTIDE SEQUENCE [LARGE SCALE GENOMIC DNA]</scope>
    <source>
        <strain evidence="1">GP101</strain>
    </source>
</reference>
<sequence length="154" mass="16997">MRAMTMKSTPTFYTLAVLILLSLTGCVSNAPEPINPRSLAQSAVADTHLGWKPAPAHQLNYSLATSSGIARMEMRALPVDLQALTIELPGMRNVEGVQWRATNGQQAMLFDGDQGMDGVTLERQRRGYRLQMRGPALESIRNGGFLTVIDYYRN</sequence>
<accession>A0A1Q2M3I8</accession>
<dbReference type="Proteomes" id="UP000188219">
    <property type="component" value="Chromosome"/>
</dbReference>
<dbReference type="OrthoDB" id="5732182at2"/>
<dbReference type="RefSeq" id="WP_077402317.1">
    <property type="nucleotide sequence ID" value="NZ_CP019650.1"/>
</dbReference>
<name>A0A1Q2M3I8_9GAMM</name>
<keyword evidence="2" id="KW-1185">Reference proteome</keyword>